<dbReference type="EMBL" id="GFDL01004254">
    <property type="protein sequence ID" value="JAV30791.1"/>
    <property type="molecule type" value="Transcribed_RNA"/>
</dbReference>
<feature type="domain" description="DUF4485" evidence="2">
    <location>
        <begin position="39"/>
        <end position="120"/>
    </location>
</feature>
<evidence type="ECO:0000256" key="1">
    <source>
        <dbReference type="SAM" id="MobiDB-lite"/>
    </source>
</evidence>
<sequence length="316" mass="35298">MSRLRPPSAPLKDGPPSSGGTILPEPVQSKMVESSDYSLDTEFAYYCALLTELIPAMRVEEEKELANRWLTKLAEPTLAVKNLRDKRNRFLMMLAISLYSGHIQAPFNVVPPAKLPEIATLKRPKFDPPAWHVIEANWKEHLGLLAEMGKKLKLPAIRKCQAHAKLCSGGKDARGTFLDRQFEFFLYNARSYLRSLNAYPKQRVACRWLEALSQVDRNCCARAKGIRNDYMMALMSYLLHHQLTGPFRGLPEYPLEPLQEAAKKAAEGQPLNRVAGERGGDGHGILSQFPIPEEGAFAFISMSSGMVKKMGGLSIT</sequence>
<name>A0A1Q3FT58_CULTA</name>
<organism evidence="3">
    <name type="scientific">Culex tarsalis</name>
    <name type="common">Encephalitis mosquito</name>
    <dbReference type="NCBI Taxonomy" id="7177"/>
    <lineage>
        <taxon>Eukaryota</taxon>
        <taxon>Metazoa</taxon>
        <taxon>Ecdysozoa</taxon>
        <taxon>Arthropoda</taxon>
        <taxon>Hexapoda</taxon>
        <taxon>Insecta</taxon>
        <taxon>Pterygota</taxon>
        <taxon>Neoptera</taxon>
        <taxon>Endopterygota</taxon>
        <taxon>Diptera</taxon>
        <taxon>Nematocera</taxon>
        <taxon>Culicoidea</taxon>
        <taxon>Culicidae</taxon>
        <taxon>Culicinae</taxon>
        <taxon>Culicini</taxon>
        <taxon>Culex</taxon>
        <taxon>Culex</taxon>
    </lineage>
</organism>
<dbReference type="InterPro" id="IPR027831">
    <property type="entry name" value="DUF4485"/>
</dbReference>
<evidence type="ECO:0000313" key="3">
    <source>
        <dbReference type="EMBL" id="JAV30791.1"/>
    </source>
</evidence>
<evidence type="ECO:0000259" key="2">
    <source>
        <dbReference type="Pfam" id="PF14846"/>
    </source>
</evidence>
<reference evidence="3" key="1">
    <citation type="submission" date="2017-01" db="EMBL/GenBank/DDBJ databases">
        <title>A deep insight into the sialotranscriptome of adult male and female Cluex tarsalis mosquitoes.</title>
        <authorList>
            <person name="Ribeiro J.M."/>
            <person name="Moreira F."/>
            <person name="Bernard K.A."/>
            <person name="Calvo E."/>
        </authorList>
    </citation>
    <scope>NUCLEOTIDE SEQUENCE</scope>
    <source>
        <strain evidence="3">Kern County</strain>
        <tissue evidence="3">Salivary glands</tissue>
    </source>
</reference>
<dbReference type="Pfam" id="PF14846">
    <property type="entry name" value="DUF4485"/>
    <property type="match status" value="2"/>
</dbReference>
<proteinExistence type="predicted"/>
<protein>
    <recommendedName>
        <fullName evidence="2">DUF4485 domain-containing protein</fullName>
    </recommendedName>
</protein>
<feature type="region of interest" description="Disordered" evidence="1">
    <location>
        <begin position="1"/>
        <end position="26"/>
    </location>
</feature>
<feature type="domain" description="DUF4485" evidence="2">
    <location>
        <begin position="178"/>
        <end position="260"/>
    </location>
</feature>
<accession>A0A1Q3FT58</accession>
<dbReference type="AlphaFoldDB" id="A0A1Q3FT58"/>